<dbReference type="InterPro" id="IPR013321">
    <property type="entry name" value="Arc_rbn_hlx_hlx"/>
</dbReference>
<evidence type="ECO:0000313" key="2">
    <source>
        <dbReference type="EMBL" id="SLM32029.1"/>
    </source>
</evidence>
<accession>A0A1W1HHS3</accession>
<evidence type="ECO:0000259" key="1">
    <source>
        <dbReference type="Pfam" id="PF22513"/>
    </source>
</evidence>
<dbReference type="OrthoDB" id="2389872at2"/>
<gene>
    <name evidence="2" type="ORF">MTBBW1_540008</name>
</gene>
<dbReference type="InterPro" id="IPR010985">
    <property type="entry name" value="Ribbon_hlx_hlx"/>
</dbReference>
<dbReference type="Proteomes" id="UP000191931">
    <property type="component" value="Unassembled WGS sequence"/>
</dbReference>
<keyword evidence="3" id="KW-1185">Reference proteome</keyword>
<dbReference type="Gene3D" id="1.10.1220.10">
    <property type="entry name" value="Met repressor-like"/>
    <property type="match status" value="1"/>
</dbReference>
<dbReference type="Pfam" id="PF22513">
    <property type="entry name" value="FitA-like_RHH"/>
    <property type="match status" value="1"/>
</dbReference>
<dbReference type="EMBL" id="FWEV01000297">
    <property type="protein sequence ID" value="SLM32029.1"/>
    <property type="molecule type" value="Genomic_DNA"/>
</dbReference>
<sequence length="80" mass="9140">MLAITVKNIPDDLYENLKLSAQLHHRSINSEIIACLEKKLLIEKVAAEKRITNARQLRSKFKAKNADIDEIESLIEEGRP</sequence>
<evidence type="ECO:0000313" key="3">
    <source>
        <dbReference type="Proteomes" id="UP000191931"/>
    </source>
</evidence>
<name>A0A1W1HHS3_9BACT</name>
<dbReference type="SUPFAM" id="SSF47598">
    <property type="entry name" value="Ribbon-helix-helix"/>
    <property type="match status" value="1"/>
</dbReference>
<feature type="domain" description="Antitoxin FitA-like ribbon-helix-helix" evidence="1">
    <location>
        <begin position="3"/>
        <end position="38"/>
    </location>
</feature>
<organism evidence="2 3">
    <name type="scientific">Desulfamplus magnetovallimortis</name>
    <dbReference type="NCBI Taxonomy" id="1246637"/>
    <lineage>
        <taxon>Bacteria</taxon>
        <taxon>Pseudomonadati</taxon>
        <taxon>Thermodesulfobacteriota</taxon>
        <taxon>Desulfobacteria</taxon>
        <taxon>Desulfobacterales</taxon>
        <taxon>Desulfobacteraceae</taxon>
        <taxon>Desulfamplus</taxon>
    </lineage>
</organism>
<dbReference type="AlphaFoldDB" id="A0A1W1HHS3"/>
<proteinExistence type="predicted"/>
<reference evidence="2 3" key="1">
    <citation type="submission" date="2017-03" db="EMBL/GenBank/DDBJ databases">
        <authorList>
            <person name="Afonso C.L."/>
            <person name="Miller P.J."/>
            <person name="Scott M.A."/>
            <person name="Spackman E."/>
            <person name="Goraichik I."/>
            <person name="Dimitrov K.M."/>
            <person name="Suarez D.L."/>
            <person name="Swayne D.E."/>
        </authorList>
    </citation>
    <scope>NUCLEOTIDE SEQUENCE [LARGE SCALE GENOMIC DNA]</scope>
    <source>
        <strain evidence="2">PRJEB14757</strain>
    </source>
</reference>
<dbReference type="STRING" id="1246637.MTBBW1_540008"/>
<dbReference type="RefSeq" id="WP_080801390.1">
    <property type="nucleotide sequence ID" value="NZ_LT828542.1"/>
</dbReference>
<dbReference type="InterPro" id="IPR053853">
    <property type="entry name" value="FitA-like_RHH"/>
</dbReference>
<dbReference type="GO" id="GO:0006355">
    <property type="term" value="P:regulation of DNA-templated transcription"/>
    <property type="evidence" value="ECO:0007669"/>
    <property type="project" value="InterPro"/>
</dbReference>
<protein>
    <recommendedName>
        <fullName evidence="1">Antitoxin FitA-like ribbon-helix-helix domain-containing protein</fullName>
    </recommendedName>
</protein>